<reference evidence="3" key="1">
    <citation type="journal article" date="2011" name="Nature">
        <title>Genome sequence and analysis of the tuber crop potato.</title>
        <authorList>
            <consortium name="The Potato Genome Sequencing Consortium"/>
        </authorList>
    </citation>
    <scope>NUCLEOTIDE SEQUENCE [LARGE SCALE GENOMIC DNA]</scope>
    <source>
        <strain evidence="3">cv. DM1-3 516 R44</strain>
    </source>
</reference>
<dbReference type="Proteomes" id="UP000011115">
    <property type="component" value="Unassembled WGS sequence"/>
</dbReference>
<accession>M1DDD3</accession>
<evidence type="ECO:0000256" key="1">
    <source>
        <dbReference type="SAM" id="MobiDB-lite"/>
    </source>
</evidence>
<dbReference type="HOGENOM" id="CLU_2296701_0_0_1"/>
<feature type="compositionally biased region" description="Basic and acidic residues" evidence="1">
    <location>
        <begin position="32"/>
        <end position="46"/>
    </location>
</feature>
<evidence type="ECO:0000313" key="2">
    <source>
        <dbReference type="EnsemblPlants" id="PGSC0003DMT400087213"/>
    </source>
</evidence>
<dbReference type="AlphaFoldDB" id="M1DDD3"/>
<feature type="region of interest" description="Disordered" evidence="1">
    <location>
        <begin position="32"/>
        <end position="101"/>
    </location>
</feature>
<protein>
    <submittedName>
        <fullName evidence="2">Uncharacterized protein</fullName>
    </submittedName>
</protein>
<feature type="compositionally biased region" description="Basic and acidic residues" evidence="1">
    <location>
        <begin position="86"/>
        <end position="101"/>
    </location>
</feature>
<dbReference type="PaxDb" id="4113-PGSC0003DMT400087213"/>
<feature type="compositionally biased region" description="Basic and acidic residues" evidence="1">
    <location>
        <begin position="55"/>
        <end position="67"/>
    </location>
</feature>
<organism evidence="2 3">
    <name type="scientific">Solanum tuberosum</name>
    <name type="common">Potato</name>
    <dbReference type="NCBI Taxonomy" id="4113"/>
    <lineage>
        <taxon>Eukaryota</taxon>
        <taxon>Viridiplantae</taxon>
        <taxon>Streptophyta</taxon>
        <taxon>Embryophyta</taxon>
        <taxon>Tracheophyta</taxon>
        <taxon>Spermatophyta</taxon>
        <taxon>Magnoliopsida</taxon>
        <taxon>eudicotyledons</taxon>
        <taxon>Gunneridae</taxon>
        <taxon>Pentapetalae</taxon>
        <taxon>asterids</taxon>
        <taxon>lamiids</taxon>
        <taxon>Solanales</taxon>
        <taxon>Solanaceae</taxon>
        <taxon>Solanoideae</taxon>
        <taxon>Solaneae</taxon>
        <taxon>Solanum</taxon>
    </lineage>
</organism>
<keyword evidence="3" id="KW-1185">Reference proteome</keyword>
<sequence>MVRSVTYGWRTSIEFSRALDWKGIWIEEQSKDTDLQKGTKQAERLKISKPGKNQLGERKEQSADRRVVPRCSVQSHKVTDLEDAEGQDREAMEMTKGRIVE</sequence>
<dbReference type="InParanoid" id="M1DDD3"/>
<dbReference type="EnsemblPlants" id="PGSC0003DMT400087213">
    <property type="protein sequence ID" value="PGSC0003DMT400087213"/>
    <property type="gene ID" value="PGSC0003DMG400036784"/>
</dbReference>
<dbReference type="Gramene" id="PGSC0003DMT400087213">
    <property type="protein sequence ID" value="PGSC0003DMT400087213"/>
    <property type="gene ID" value="PGSC0003DMG400036784"/>
</dbReference>
<evidence type="ECO:0000313" key="3">
    <source>
        <dbReference type="Proteomes" id="UP000011115"/>
    </source>
</evidence>
<reference evidence="2" key="2">
    <citation type="submission" date="2015-06" db="UniProtKB">
        <authorList>
            <consortium name="EnsemblPlants"/>
        </authorList>
    </citation>
    <scope>IDENTIFICATION</scope>
    <source>
        <strain evidence="2">DM1-3 516 R44</strain>
    </source>
</reference>
<proteinExistence type="predicted"/>
<name>M1DDD3_SOLTU</name>